<name>A0A9X2LAL1_9PROT</name>
<dbReference type="InterPro" id="IPR024230">
    <property type="entry name" value="GspL_cyto_dom"/>
</dbReference>
<dbReference type="InterPro" id="IPR043129">
    <property type="entry name" value="ATPase_NBD"/>
</dbReference>
<dbReference type="AlphaFoldDB" id="A0A9X2LAL1"/>
<dbReference type="Pfam" id="PF05134">
    <property type="entry name" value="T2SSL"/>
    <property type="match status" value="1"/>
</dbReference>
<dbReference type="InterPro" id="IPR007812">
    <property type="entry name" value="T2SS_protein-GspL"/>
</dbReference>
<comment type="caution">
    <text evidence="2">The sequence shown here is derived from an EMBL/GenBank/DDBJ whole genome shotgun (WGS) entry which is preliminary data.</text>
</comment>
<keyword evidence="3" id="KW-1185">Reference proteome</keyword>
<feature type="domain" description="GspL cytoplasmic actin-ATPase-like" evidence="1">
    <location>
        <begin position="43"/>
        <end position="186"/>
    </location>
</feature>
<sequence>MTLVLVLDRSLERAAAYAFMRAGEPVETGADVPLFSLAELLRDKEELVVLLPGEEAVTRVLALPMKREGEARRAAALLLEDELAAPIETPETAFGPLNEGRRLTTMVPAGLVAEALERLEEAGLDPDIISVDHAALPAAEEGAATLALGRLTAVRLRDSAFTAEDAFARELLTYEEAEAHPAHLSDIEAAGLPNFRKGRFARRTPLPDFKPYLLAASLLLAAGTMFLAGSLVEGFKYQGAANEARQSAISSFEAAYPGRPILDLERQLANVRQSGGPASDFLPLVAALTEVLDGQETTFLTSINYRGDGEVAAELVFASLGDLEQVVGALEDKGVNAREGSDVRRENDALVTRLFLGAPR</sequence>
<dbReference type="SUPFAM" id="SSF53067">
    <property type="entry name" value="Actin-like ATPase domain"/>
    <property type="match status" value="1"/>
</dbReference>
<evidence type="ECO:0000313" key="2">
    <source>
        <dbReference type="EMBL" id="MCQ8185062.1"/>
    </source>
</evidence>
<evidence type="ECO:0000259" key="1">
    <source>
        <dbReference type="Pfam" id="PF05134"/>
    </source>
</evidence>
<reference evidence="2" key="1">
    <citation type="submission" date="2022-07" db="EMBL/GenBank/DDBJ databases">
        <title>Parvularcula maris sp. nov., an algicidal bacterium isolated from seawater.</title>
        <authorList>
            <person name="Li F."/>
        </authorList>
    </citation>
    <scope>NUCLEOTIDE SEQUENCE</scope>
    <source>
        <strain evidence="2">BGMRC 0090</strain>
    </source>
</reference>
<proteinExistence type="predicted"/>
<dbReference type="RefSeq" id="WP_256618923.1">
    <property type="nucleotide sequence ID" value="NZ_JANIBC010000003.1"/>
</dbReference>
<organism evidence="2 3">
    <name type="scientific">Parvularcula maris</name>
    <dbReference type="NCBI Taxonomy" id="2965077"/>
    <lineage>
        <taxon>Bacteria</taxon>
        <taxon>Pseudomonadati</taxon>
        <taxon>Pseudomonadota</taxon>
        <taxon>Alphaproteobacteria</taxon>
        <taxon>Parvularculales</taxon>
        <taxon>Parvularculaceae</taxon>
        <taxon>Parvularcula</taxon>
    </lineage>
</organism>
<dbReference type="NCBIfam" id="TIGR01709">
    <property type="entry name" value="typeII_sec_gspL"/>
    <property type="match status" value="1"/>
</dbReference>
<dbReference type="GO" id="GO:0015627">
    <property type="term" value="C:type II protein secretion system complex"/>
    <property type="evidence" value="ECO:0007669"/>
    <property type="project" value="InterPro"/>
</dbReference>
<dbReference type="GO" id="GO:0009276">
    <property type="term" value="C:Gram-negative-bacterium-type cell wall"/>
    <property type="evidence" value="ECO:0007669"/>
    <property type="project" value="InterPro"/>
</dbReference>
<dbReference type="EMBL" id="JANIBC010000003">
    <property type="protein sequence ID" value="MCQ8185062.1"/>
    <property type="molecule type" value="Genomic_DNA"/>
</dbReference>
<dbReference type="Proteomes" id="UP001142610">
    <property type="component" value="Unassembled WGS sequence"/>
</dbReference>
<dbReference type="PIRSF" id="PIRSF015761">
    <property type="entry name" value="Protein_L"/>
    <property type="match status" value="1"/>
</dbReference>
<gene>
    <name evidence="2" type="primary">gspL</name>
    <name evidence="2" type="ORF">NOG11_06620</name>
</gene>
<evidence type="ECO:0000313" key="3">
    <source>
        <dbReference type="Proteomes" id="UP001142610"/>
    </source>
</evidence>
<protein>
    <submittedName>
        <fullName evidence="2">Type II secretion system protein GspL</fullName>
    </submittedName>
</protein>
<accession>A0A9X2LAL1</accession>
<dbReference type="Gene3D" id="3.30.420.380">
    <property type="match status" value="1"/>
</dbReference>
<dbReference type="GO" id="GO:0015628">
    <property type="term" value="P:protein secretion by the type II secretion system"/>
    <property type="evidence" value="ECO:0007669"/>
    <property type="project" value="InterPro"/>
</dbReference>